<feature type="region of interest" description="Disordered" evidence="1">
    <location>
        <begin position="116"/>
        <end position="138"/>
    </location>
</feature>
<evidence type="ECO:0000313" key="3">
    <source>
        <dbReference type="Proteomes" id="UP000494222"/>
    </source>
</evidence>
<dbReference type="GeneID" id="99788412"/>
<dbReference type="EMBL" id="CABVPL010000005">
    <property type="protein sequence ID" value="VWB27675.1"/>
    <property type="molecule type" value="Genomic_DNA"/>
</dbReference>
<name>A0A6P2IDY3_9BURK</name>
<feature type="region of interest" description="Disordered" evidence="1">
    <location>
        <begin position="80"/>
        <end position="100"/>
    </location>
</feature>
<sequence length="138" mass="15078">MFYANFGHKRELLIEILHRDRPQLLATMRPGAHELWSCRAAHDADIAAKWKSFPLWVEVHLHPLRDAALREIVDGLHAQPVPRATASGAPDAPQQHMPSSGEWAARLGIALLAAGAQHRDEPAQDTALAAPSTRAPGL</sequence>
<proteinExistence type="predicted"/>
<dbReference type="RefSeq" id="WP_244130536.1">
    <property type="nucleotide sequence ID" value="NZ_CABVPL010000005.1"/>
</dbReference>
<gene>
    <name evidence="2" type="ORF">BLA24064_01150</name>
</gene>
<dbReference type="Proteomes" id="UP000494222">
    <property type="component" value="Unassembled WGS sequence"/>
</dbReference>
<organism evidence="2 3">
    <name type="scientific">Burkholderia latens</name>
    <dbReference type="NCBI Taxonomy" id="488446"/>
    <lineage>
        <taxon>Bacteria</taxon>
        <taxon>Pseudomonadati</taxon>
        <taxon>Pseudomonadota</taxon>
        <taxon>Betaproteobacteria</taxon>
        <taxon>Burkholderiales</taxon>
        <taxon>Burkholderiaceae</taxon>
        <taxon>Burkholderia</taxon>
        <taxon>Burkholderia cepacia complex</taxon>
    </lineage>
</organism>
<protein>
    <submittedName>
        <fullName evidence="2">TetR family transcriptional regulator</fullName>
    </submittedName>
</protein>
<evidence type="ECO:0000256" key="1">
    <source>
        <dbReference type="SAM" id="MobiDB-lite"/>
    </source>
</evidence>
<evidence type="ECO:0000313" key="2">
    <source>
        <dbReference type="EMBL" id="VWB27675.1"/>
    </source>
</evidence>
<accession>A0A6P2IDY3</accession>
<reference evidence="2 3" key="1">
    <citation type="submission" date="2019-09" db="EMBL/GenBank/DDBJ databases">
        <authorList>
            <person name="Depoorter E."/>
        </authorList>
    </citation>
    <scope>NUCLEOTIDE SEQUENCE [LARGE SCALE GENOMIC DNA]</scope>
    <source>
        <strain evidence="2">LMG 24064</strain>
    </source>
</reference>
<dbReference type="AlphaFoldDB" id="A0A6P2IDY3"/>